<name>A0ABD3DN84_9LAMI</name>
<sequence length="579" mass="65855">MSRRRGSRFIIASDSESEHDVEMNRAIEEEDEEIDHDLGDDVTKELGAPFKVYEAEADLYKSLAKRDIIAPVNIDYECWKLLAADGDAFAKKFTHLIRRLKLVKWAGIEENAYPTLMREFYTTVSISANGTIECRFGGKWCKFTTSDIMNEFGYYASEGAKEGGARDAKGEYIDRDEQYNEAAFWEEIKCLGIGETEGFPLTAVQDNTLYITYRFLAKSVFGKEKIAKIPKEDLYLLWKLLKWRDEDLVAYPETHGFRPINLYPYVLAMIKNTCYVKVAKSSKLSLGTMITVLAKKKGWNPGTNDEIIEPTPLPLRERLLRTPLRPKGKRVPITFLRKRTDYEDADLKSLHPVPEYVEIFATELAPNVDYAPPPELFTTRYYSEEPAPMDRSPSPAHRSPAHRSPRIDRATTPDRSTMDRSPTPADRSSAHPNRSLPIDPTETPTMTKLPPPPVFEVPIQPTKGPVTRARAKKNIQRPGQGTTIPPNPFSIGPSMARVSFDGPTRKEFDEFKQETRANHRALMEGQEVLLCYIDEDRAWKKGQRELLELIMHGCVGGMEDDEEKMNDEHVAEDPTPSEP</sequence>
<comment type="caution">
    <text evidence="2">The sequence shown here is derived from an EMBL/GenBank/DDBJ whole genome shotgun (WGS) entry which is preliminary data.</text>
</comment>
<keyword evidence="3" id="KW-1185">Reference proteome</keyword>
<evidence type="ECO:0000313" key="3">
    <source>
        <dbReference type="Proteomes" id="UP001632038"/>
    </source>
</evidence>
<dbReference type="Proteomes" id="UP001632038">
    <property type="component" value="Unassembled WGS sequence"/>
</dbReference>
<dbReference type="EMBL" id="JAVIJP010000016">
    <property type="protein sequence ID" value="KAL3643763.1"/>
    <property type="molecule type" value="Genomic_DNA"/>
</dbReference>
<organism evidence="2 3">
    <name type="scientific">Castilleja foliolosa</name>
    <dbReference type="NCBI Taxonomy" id="1961234"/>
    <lineage>
        <taxon>Eukaryota</taxon>
        <taxon>Viridiplantae</taxon>
        <taxon>Streptophyta</taxon>
        <taxon>Embryophyta</taxon>
        <taxon>Tracheophyta</taxon>
        <taxon>Spermatophyta</taxon>
        <taxon>Magnoliopsida</taxon>
        <taxon>eudicotyledons</taxon>
        <taxon>Gunneridae</taxon>
        <taxon>Pentapetalae</taxon>
        <taxon>asterids</taxon>
        <taxon>lamiids</taxon>
        <taxon>Lamiales</taxon>
        <taxon>Orobanchaceae</taxon>
        <taxon>Pedicularideae</taxon>
        <taxon>Castillejinae</taxon>
        <taxon>Castilleja</taxon>
    </lineage>
</organism>
<accession>A0ABD3DN84</accession>
<proteinExistence type="predicted"/>
<gene>
    <name evidence="2" type="ORF">CASFOL_014578</name>
</gene>
<reference evidence="3" key="1">
    <citation type="journal article" date="2024" name="IScience">
        <title>Strigolactones Initiate the Formation of Haustorium-like Structures in Castilleja.</title>
        <authorList>
            <person name="Buerger M."/>
            <person name="Peterson D."/>
            <person name="Chory J."/>
        </authorList>
    </citation>
    <scope>NUCLEOTIDE SEQUENCE [LARGE SCALE GENOMIC DNA]</scope>
</reference>
<feature type="region of interest" description="Disordered" evidence="1">
    <location>
        <begin position="385"/>
        <end position="493"/>
    </location>
</feature>
<feature type="region of interest" description="Disordered" evidence="1">
    <location>
        <begin position="558"/>
        <end position="579"/>
    </location>
</feature>
<dbReference type="AlphaFoldDB" id="A0ABD3DN84"/>
<evidence type="ECO:0000313" key="2">
    <source>
        <dbReference type="EMBL" id="KAL3643763.1"/>
    </source>
</evidence>
<evidence type="ECO:0000256" key="1">
    <source>
        <dbReference type="SAM" id="MobiDB-lite"/>
    </source>
</evidence>
<feature type="compositionally biased region" description="Basic and acidic residues" evidence="1">
    <location>
        <begin position="405"/>
        <end position="418"/>
    </location>
</feature>
<protein>
    <submittedName>
        <fullName evidence="2">Uncharacterized protein</fullName>
    </submittedName>
</protein>